<organism evidence="2 3">
    <name type="scientific">Vigna unguiculata</name>
    <name type="common">Cowpea</name>
    <dbReference type="NCBI Taxonomy" id="3917"/>
    <lineage>
        <taxon>Eukaryota</taxon>
        <taxon>Viridiplantae</taxon>
        <taxon>Streptophyta</taxon>
        <taxon>Embryophyta</taxon>
        <taxon>Tracheophyta</taxon>
        <taxon>Spermatophyta</taxon>
        <taxon>Magnoliopsida</taxon>
        <taxon>eudicotyledons</taxon>
        <taxon>Gunneridae</taxon>
        <taxon>Pentapetalae</taxon>
        <taxon>rosids</taxon>
        <taxon>fabids</taxon>
        <taxon>Fabales</taxon>
        <taxon>Fabaceae</taxon>
        <taxon>Papilionoideae</taxon>
        <taxon>50 kb inversion clade</taxon>
        <taxon>NPAAA clade</taxon>
        <taxon>indigoferoid/millettioid clade</taxon>
        <taxon>Phaseoleae</taxon>
        <taxon>Vigna</taxon>
    </lineage>
</organism>
<feature type="compositionally biased region" description="Polar residues" evidence="1">
    <location>
        <begin position="173"/>
        <end position="182"/>
    </location>
</feature>
<evidence type="ECO:0000256" key="1">
    <source>
        <dbReference type="SAM" id="MobiDB-lite"/>
    </source>
</evidence>
<reference evidence="2 3" key="1">
    <citation type="submission" date="2019-04" db="EMBL/GenBank/DDBJ databases">
        <title>An improved genome assembly and genetic linkage map for asparagus bean, Vigna unguiculata ssp. sesquipedialis.</title>
        <authorList>
            <person name="Xia Q."/>
            <person name="Zhang R."/>
            <person name="Dong Y."/>
        </authorList>
    </citation>
    <scope>NUCLEOTIDE SEQUENCE [LARGE SCALE GENOMIC DNA]</scope>
    <source>
        <tissue evidence="2">Leaf</tissue>
    </source>
</reference>
<evidence type="ECO:0000313" key="2">
    <source>
        <dbReference type="EMBL" id="QCE03461.1"/>
    </source>
</evidence>
<feature type="region of interest" description="Disordered" evidence="1">
    <location>
        <begin position="145"/>
        <end position="191"/>
    </location>
</feature>
<dbReference type="Proteomes" id="UP000501690">
    <property type="component" value="Linkage Group LG8"/>
</dbReference>
<protein>
    <submittedName>
        <fullName evidence="2">Uncharacterized protein</fullName>
    </submittedName>
</protein>
<keyword evidence="3" id="KW-1185">Reference proteome</keyword>
<feature type="compositionally biased region" description="Acidic residues" evidence="1">
    <location>
        <begin position="154"/>
        <end position="166"/>
    </location>
</feature>
<proteinExistence type="predicted"/>
<dbReference type="AlphaFoldDB" id="A0A4D6MS43"/>
<dbReference type="EMBL" id="CP039352">
    <property type="protein sequence ID" value="QCE03461.1"/>
    <property type="molecule type" value="Genomic_DNA"/>
</dbReference>
<gene>
    <name evidence="2" type="ORF">DEO72_LG8g1485</name>
</gene>
<name>A0A4D6MS43_VIGUN</name>
<accession>A0A4D6MS43</accession>
<sequence length="191" mass="22017">MKGFLTQRSGPSWLKGELNCYVESVMNLRESWKIGIGRNWLNLIIITMNSLFESSIPMPTFINILTRTGSRGSEERRWVMIDRHHKEKKPILCITLKIFNDFVAWLGDNPFFPRETTRVANQGFENMHEDADATRVPNEAAEIVEEAGTKEEPIDVEEEVEQEAEEDKVFFDVNSQLEDPTNQTPPKPNSF</sequence>
<evidence type="ECO:0000313" key="3">
    <source>
        <dbReference type="Proteomes" id="UP000501690"/>
    </source>
</evidence>